<dbReference type="InterPro" id="IPR024455">
    <property type="entry name" value="Phage_capsid"/>
</dbReference>
<dbReference type="NCBIfam" id="TIGR01554">
    <property type="entry name" value="major_cap_HK97"/>
    <property type="match status" value="1"/>
</dbReference>
<sequence length="283" mass="29069">MALTTASGAAVLNPAQIEASLVKPLETMAAIALCSTIVRTAGMSALRIPTTAATPTASFVAEGAEIPVTDADLDELILNPRKLAGLSVITNELAQSSTPQAADIVGRGLAKDIAKKLDMGAFGTLPAPAPPGLATLSGVKAVTAHVQGGKLTDFDWAAEAESLSALAGGNITHWIAAPDAALLVATTPLGGVGGQMPALQPDPALPTRRQVLGRPLLVSAAVESRTIWGVDQSRSFLAIAEDVTLEADRSVFFTSDRIAIRAKLRVSYGWPEPATVIKISIPA</sequence>
<comment type="caution">
    <text evidence="3">The sequence shown here is derived from an EMBL/GenBank/DDBJ whole genome shotgun (WGS) entry which is preliminary data.</text>
</comment>
<dbReference type="Pfam" id="PF05065">
    <property type="entry name" value="Phage_capsid"/>
    <property type="match status" value="1"/>
</dbReference>
<gene>
    <name evidence="3" type="ORF">DFR70_111233</name>
</gene>
<dbReference type="Gene3D" id="3.30.2320.10">
    <property type="entry name" value="hypothetical protein PF0899 domain"/>
    <property type="match status" value="1"/>
</dbReference>
<feature type="domain" description="Phage capsid-like C-terminal" evidence="2">
    <location>
        <begin position="10"/>
        <end position="268"/>
    </location>
</feature>
<reference evidence="3 4" key="1">
    <citation type="submission" date="2018-05" db="EMBL/GenBank/DDBJ databases">
        <title>Genomic Encyclopedia of Type Strains, Phase IV (KMG-IV): sequencing the most valuable type-strain genomes for metagenomic binning, comparative biology and taxonomic classification.</title>
        <authorList>
            <person name="Goeker M."/>
        </authorList>
    </citation>
    <scope>NUCLEOTIDE SEQUENCE [LARGE SCALE GENOMIC DNA]</scope>
    <source>
        <strain evidence="3 4">DSM 44704</strain>
    </source>
</reference>
<dbReference type="AlphaFoldDB" id="A0A318JTJ3"/>
<evidence type="ECO:0000259" key="2">
    <source>
        <dbReference type="Pfam" id="PF05065"/>
    </source>
</evidence>
<dbReference type="OrthoDB" id="3233650at2"/>
<dbReference type="Proteomes" id="UP000247569">
    <property type="component" value="Unassembled WGS sequence"/>
</dbReference>
<accession>A0A318JTJ3</accession>
<evidence type="ECO:0000313" key="3">
    <source>
        <dbReference type="EMBL" id="PXX59846.1"/>
    </source>
</evidence>
<name>A0A318JTJ3_9NOCA</name>
<evidence type="ECO:0000256" key="1">
    <source>
        <dbReference type="ARBA" id="ARBA00004328"/>
    </source>
</evidence>
<dbReference type="SUPFAM" id="SSF56563">
    <property type="entry name" value="Major capsid protein gp5"/>
    <property type="match status" value="1"/>
</dbReference>
<dbReference type="InterPro" id="IPR054612">
    <property type="entry name" value="Phage_capsid-like_C"/>
</dbReference>
<protein>
    <submittedName>
        <fullName evidence="3">HK97 family phage major capsid protein</fullName>
    </submittedName>
</protein>
<dbReference type="EMBL" id="QJKF01000011">
    <property type="protein sequence ID" value="PXX59846.1"/>
    <property type="molecule type" value="Genomic_DNA"/>
</dbReference>
<evidence type="ECO:0000313" key="4">
    <source>
        <dbReference type="Proteomes" id="UP000247569"/>
    </source>
</evidence>
<proteinExistence type="predicted"/>
<dbReference type="Gene3D" id="3.30.2400.10">
    <property type="entry name" value="Major capsid protein gp5"/>
    <property type="match status" value="1"/>
</dbReference>
<organism evidence="3 4">
    <name type="scientific">Nocardia tenerifensis</name>
    <dbReference type="NCBI Taxonomy" id="228006"/>
    <lineage>
        <taxon>Bacteria</taxon>
        <taxon>Bacillati</taxon>
        <taxon>Actinomycetota</taxon>
        <taxon>Actinomycetes</taxon>
        <taxon>Mycobacteriales</taxon>
        <taxon>Nocardiaceae</taxon>
        <taxon>Nocardia</taxon>
    </lineage>
</organism>
<comment type="subcellular location">
    <subcellularLocation>
        <location evidence="1">Virion</location>
    </subcellularLocation>
</comment>
<keyword evidence="4" id="KW-1185">Reference proteome</keyword>